<feature type="compositionally biased region" description="Low complexity" evidence="1">
    <location>
        <begin position="84"/>
        <end position="97"/>
    </location>
</feature>
<name>A0A1E8Q2G2_9MYCO</name>
<proteinExistence type="predicted"/>
<dbReference type="AlphaFoldDB" id="A0A1E8Q2G2"/>
<comment type="caution">
    <text evidence="2">The sequence shown here is derived from an EMBL/GenBank/DDBJ whole genome shotgun (WGS) entry which is preliminary data.</text>
</comment>
<gene>
    <name evidence="2" type="ORF">BEL07_16905</name>
</gene>
<dbReference type="RefSeq" id="WP_070354325.1">
    <property type="nucleotide sequence ID" value="NZ_CP043474.1"/>
</dbReference>
<reference evidence="2 3" key="1">
    <citation type="submission" date="2016-09" db="EMBL/GenBank/DDBJ databases">
        <title>genome sequence of Mycobacterium sp. 739 SCH.</title>
        <authorList>
            <person name="Greninger A.L."/>
            <person name="Qin X."/>
            <person name="Jerome K."/>
            <person name="Vora S."/>
            <person name="Quinn K."/>
        </authorList>
    </citation>
    <scope>NUCLEOTIDE SEQUENCE [LARGE SCALE GENOMIC DNA]</scope>
    <source>
        <strain evidence="2 3">SCH</strain>
    </source>
</reference>
<evidence type="ECO:0000313" key="2">
    <source>
        <dbReference type="EMBL" id="OFJ52576.1"/>
    </source>
</evidence>
<protein>
    <submittedName>
        <fullName evidence="2">Uncharacterized protein</fullName>
    </submittedName>
</protein>
<evidence type="ECO:0000256" key="1">
    <source>
        <dbReference type="SAM" id="MobiDB-lite"/>
    </source>
</evidence>
<accession>A0A1E8Q2G2</accession>
<sequence>MVLDGTWDVTITTPIGSLRPVYVFDDVTGTATLGDETVDLVDLLVDGARATWRQSVRRPMRLHLAFDVTVDGDALHGHSRAGRLPRTTVTGTRRPPG</sequence>
<keyword evidence="3" id="KW-1185">Reference proteome</keyword>
<dbReference type="OrthoDB" id="5145750at2"/>
<dbReference type="EMBL" id="MCHX01000038">
    <property type="protein sequence ID" value="OFJ52576.1"/>
    <property type="molecule type" value="Genomic_DNA"/>
</dbReference>
<organism evidence="2 3">
    <name type="scientific">Mycolicibacterium grossiae</name>
    <dbReference type="NCBI Taxonomy" id="1552759"/>
    <lineage>
        <taxon>Bacteria</taxon>
        <taxon>Bacillati</taxon>
        <taxon>Actinomycetota</taxon>
        <taxon>Actinomycetes</taxon>
        <taxon>Mycobacteriales</taxon>
        <taxon>Mycobacteriaceae</taxon>
        <taxon>Mycolicibacterium</taxon>
    </lineage>
</organism>
<feature type="region of interest" description="Disordered" evidence="1">
    <location>
        <begin position="77"/>
        <end position="97"/>
    </location>
</feature>
<dbReference type="Proteomes" id="UP000178953">
    <property type="component" value="Unassembled WGS sequence"/>
</dbReference>
<evidence type="ECO:0000313" key="3">
    <source>
        <dbReference type="Proteomes" id="UP000178953"/>
    </source>
</evidence>